<dbReference type="PANTHER" id="PTHR10458:SF22">
    <property type="entry name" value="PEPTIDE DEFORMYLASE"/>
    <property type="match status" value="1"/>
</dbReference>
<comment type="function">
    <text evidence="2">Removes the formyl group from the N-terminal Met of newly synthesized proteins. Requires at least a dipeptide for an efficient rate of reaction. N-terminal L-methionine is a prerequisite for activity but the enzyme has broad specificity at other positions.</text>
</comment>
<name>A0A1F8G4R9_9BACT</name>
<organism evidence="3 4">
    <name type="scientific">Candidatus Yanofskybacteria bacterium RIFCSPHIGHO2_12_FULL_45_19b</name>
    <dbReference type="NCBI Taxonomy" id="1802689"/>
    <lineage>
        <taxon>Bacteria</taxon>
        <taxon>Candidatus Yanofskyibacteriota</taxon>
    </lineage>
</organism>
<dbReference type="HAMAP" id="MF_00163">
    <property type="entry name" value="Pep_deformylase"/>
    <property type="match status" value="1"/>
</dbReference>
<dbReference type="Gene3D" id="3.90.45.10">
    <property type="entry name" value="Peptide deformylase"/>
    <property type="match status" value="1"/>
</dbReference>
<dbReference type="InterPro" id="IPR023635">
    <property type="entry name" value="Peptide_deformylase"/>
</dbReference>
<feature type="binding site" evidence="2">
    <location>
        <position position="133"/>
    </location>
    <ligand>
        <name>Fe cation</name>
        <dbReference type="ChEBI" id="CHEBI:24875"/>
    </ligand>
</feature>
<reference evidence="3 4" key="1">
    <citation type="journal article" date="2016" name="Nat. Commun.">
        <title>Thousands of microbial genomes shed light on interconnected biogeochemical processes in an aquifer system.</title>
        <authorList>
            <person name="Anantharaman K."/>
            <person name="Brown C.T."/>
            <person name="Hug L.A."/>
            <person name="Sharon I."/>
            <person name="Castelle C.J."/>
            <person name="Probst A.J."/>
            <person name="Thomas B.C."/>
            <person name="Singh A."/>
            <person name="Wilkins M.J."/>
            <person name="Karaoz U."/>
            <person name="Brodie E.L."/>
            <person name="Williams K.H."/>
            <person name="Hubbard S.S."/>
            <person name="Banfield J.F."/>
        </authorList>
    </citation>
    <scope>NUCLEOTIDE SEQUENCE [LARGE SCALE GENOMIC DNA]</scope>
</reference>
<protein>
    <recommendedName>
        <fullName evidence="2">Peptide deformylase</fullName>
        <shortName evidence="2">PDF</shortName>
        <ecNumber evidence="2">3.5.1.88</ecNumber>
    </recommendedName>
    <alternativeName>
        <fullName evidence="2">Polypeptide deformylase</fullName>
    </alternativeName>
</protein>
<dbReference type="EMBL" id="MGKD01000005">
    <property type="protein sequence ID" value="OGN20344.1"/>
    <property type="molecule type" value="Genomic_DNA"/>
</dbReference>
<dbReference type="CDD" id="cd00487">
    <property type="entry name" value="Pep_deformylase"/>
    <property type="match status" value="1"/>
</dbReference>
<dbReference type="Proteomes" id="UP000177478">
    <property type="component" value="Unassembled WGS sequence"/>
</dbReference>
<dbReference type="AlphaFoldDB" id="A0A1F8G4R9"/>
<dbReference type="STRING" id="1802689.A3F25_00835"/>
<evidence type="ECO:0000313" key="3">
    <source>
        <dbReference type="EMBL" id="OGN20344.1"/>
    </source>
</evidence>
<keyword evidence="2" id="KW-0408">Iron</keyword>
<dbReference type="EC" id="3.5.1.88" evidence="2"/>
<dbReference type="InterPro" id="IPR036821">
    <property type="entry name" value="Peptide_deformylase_sf"/>
</dbReference>
<dbReference type="PANTHER" id="PTHR10458">
    <property type="entry name" value="PEPTIDE DEFORMYLASE"/>
    <property type="match status" value="1"/>
</dbReference>
<comment type="caution">
    <text evidence="3">The sequence shown here is derived from an EMBL/GenBank/DDBJ whole genome shotgun (WGS) entry which is preliminary data.</text>
</comment>
<gene>
    <name evidence="2" type="primary">def</name>
    <name evidence="3" type="ORF">A3F25_00835</name>
</gene>
<comment type="similarity">
    <text evidence="1 2">Belongs to the polypeptide deformylase family.</text>
</comment>
<comment type="cofactor">
    <cofactor evidence="2">
        <name>Fe(2+)</name>
        <dbReference type="ChEBI" id="CHEBI:29033"/>
    </cofactor>
    <text evidence="2">Binds 1 Fe(2+) ion.</text>
</comment>
<dbReference type="SUPFAM" id="SSF56420">
    <property type="entry name" value="Peptide deformylase"/>
    <property type="match status" value="1"/>
</dbReference>
<dbReference type="PIRSF" id="PIRSF004749">
    <property type="entry name" value="Pep_def"/>
    <property type="match status" value="1"/>
</dbReference>
<dbReference type="PRINTS" id="PR01576">
    <property type="entry name" value="PDEFORMYLASE"/>
</dbReference>
<feature type="binding site" evidence="2">
    <location>
        <position position="137"/>
    </location>
    <ligand>
        <name>Fe cation</name>
        <dbReference type="ChEBI" id="CHEBI:24875"/>
    </ligand>
</feature>
<keyword evidence="2" id="KW-0479">Metal-binding</keyword>
<evidence type="ECO:0000256" key="2">
    <source>
        <dbReference type="HAMAP-Rule" id="MF_00163"/>
    </source>
</evidence>
<evidence type="ECO:0000256" key="1">
    <source>
        <dbReference type="ARBA" id="ARBA00010759"/>
    </source>
</evidence>
<dbReference type="GO" id="GO:0006412">
    <property type="term" value="P:translation"/>
    <property type="evidence" value="ECO:0007669"/>
    <property type="project" value="UniProtKB-UniRule"/>
</dbReference>
<feature type="active site" evidence="2">
    <location>
        <position position="134"/>
    </location>
</feature>
<keyword evidence="2" id="KW-0648">Protein biosynthesis</keyword>
<accession>A0A1F8G4R9</accession>
<dbReference type="GO" id="GO:0042586">
    <property type="term" value="F:peptide deformylase activity"/>
    <property type="evidence" value="ECO:0007669"/>
    <property type="project" value="UniProtKB-UniRule"/>
</dbReference>
<dbReference type="NCBIfam" id="TIGR00079">
    <property type="entry name" value="pept_deformyl"/>
    <property type="match status" value="1"/>
</dbReference>
<evidence type="ECO:0000313" key="4">
    <source>
        <dbReference type="Proteomes" id="UP000177478"/>
    </source>
</evidence>
<proteinExistence type="inferred from homology"/>
<feature type="binding site" evidence="2">
    <location>
        <position position="91"/>
    </location>
    <ligand>
        <name>Fe cation</name>
        <dbReference type="ChEBI" id="CHEBI:24875"/>
    </ligand>
</feature>
<keyword evidence="2" id="KW-0378">Hydrolase</keyword>
<sequence length="150" mass="16785">MDITKEPSKILKQKLTEVKEITPAIKALISAMRVKMVEAKGVGLAANQVGEDLQIFVIDKTLADENGAPDAYINPEITEYSRETGELEEGCLSIPEYFVDIPRAKKIKLKALDENGNKIKIKARGFLARVLQHEYDHLNGLLIKDRVPKK</sequence>
<comment type="catalytic activity">
    <reaction evidence="2">
        <text>N-terminal N-formyl-L-methionyl-[peptide] + H2O = N-terminal L-methionyl-[peptide] + formate</text>
        <dbReference type="Rhea" id="RHEA:24420"/>
        <dbReference type="Rhea" id="RHEA-COMP:10639"/>
        <dbReference type="Rhea" id="RHEA-COMP:10640"/>
        <dbReference type="ChEBI" id="CHEBI:15377"/>
        <dbReference type="ChEBI" id="CHEBI:15740"/>
        <dbReference type="ChEBI" id="CHEBI:49298"/>
        <dbReference type="ChEBI" id="CHEBI:64731"/>
        <dbReference type="EC" id="3.5.1.88"/>
    </reaction>
</comment>
<dbReference type="GO" id="GO:0046872">
    <property type="term" value="F:metal ion binding"/>
    <property type="evidence" value="ECO:0007669"/>
    <property type="project" value="UniProtKB-KW"/>
</dbReference>
<dbReference type="Pfam" id="PF01327">
    <property type="entry name" value="Pep_deformylase"/>
    <property type="match status" value="1"/>
</dbReference>
<dbReference type="NCBIfam" id="NF001159">
    <property type="entry name" value="PRK00150.1-3"/>
    <property type="match status" value="1"/>
</dbReference>